<dbReference type="STRING" id="1095629.A0A0C9XZF1"/>
<name>A0A0C9XZF1_9AGAR</name>
<evidence type="ECO:0000313" key="4">
    <source>
        <dbReference type="Proteomes" id="UP000054477"/>
    </source>
</evidence>
<gene>
    <name evidence="3" type="ORF">K443DRAFT_577668</name>
</gene>
<dbReference type="AlphaFoldDB" id="A0A0C9XZF1"/>
<keyword evidence="1" id="KW-0472">Membrane</keyword>
<dbReference type="HOGENOM" id="CLU_046025_5_4_1"/>
<reference evidence="3 4" key="1">
    <citation type="submission" date="2014-04" db="EMBL/GenBank/DDBJ databases">
        <authorList>
            <consortium name="DOE Joint Genome Institute"/>
            <person name="Kuo A."/>
            <person name="Kohler A."/>
            <person name="Nagy L.G."/>
            <person name="Floudas D."/>
            <person name="Copeland A."/>
            <person name="Barry K.W."/>
            <person name="Cichocki N."/>
            <person name="Veneault-Fourrey C."/>
            <person name="LaButti K."/>
            <person name="Lindquist E.A."/>
            <person name="Lipzen A."/>
            <person name="Lundell T."/>
            <person name="Morin E."/>
            <person name="Murat C."/>
            <person name="Sun H."/>
            <person name="Tunlid A."/>
            <person name="Henrissat B."/>
            <person name="Grigoriev I.V."/>
            <person name="Hibbett D.S."/>
            <person name="Martin F."/>
            <person name="Nordberg H.P."/>
            <person name="Cantor M.N."/>
            <person name="Hua S.X."/>
        </authorList>
    </citation>
    <scope>NUCLEOTIDE SEQUENCE [LARGE SCALE GENOMIC DNA]</scope>
    <source>
        <strain evidence="3 4">LaAM-08-1</strain>
    </source>
</reference>
<dbReference type="Proteomes" id="UP000054477">
    <property type="component" value="Unassembled WGS sequence"/>
</dbReference>
<sequence>MSPFPGNKLPKFDNSLGALLIGGMVAMALWGVTCVQSYSYFTGPSKDRPFIKIMVAFLLILDTFDSALNTHILYHYMVSNYVNPLALLVPVWSIIIHVTVTSVSNFIIRTMFAFRVYRLSKGNIPLTGWIMAVSTTDLVVGIIITVKAFGIPSFPELKKISFLMYLTFAVGTTSDLSLALALCYLLNRSRTGFRKTDSLIKVLMLYTVNTGVIVALDASLGMIMYIVMPDNLIFLGIYLLLSKLYLNSFLAALNARRDLRDKSDDTPLSIHLSQISQTRRFDIDGNLPSVNEKGSRTDNMEISIETLVDRKVDYIPPATNTGNPDPFSGS</sequence>
<reference evidence="4" key="2">
    <citation type="submission" date="2015-01" db="EMBL/GenBank/DDBJ databases">
        <title>Evolutionary Origins and Diversification of the Mycorrhizal Mutualists.</title>
        <authorList>
            <consortium name="DOE Joint Genome Institute"/>
            <consortium name="Mycorrhizal Genomics Consortium"/>
            <person name="Kohler A."/>
            <person name="Kuo A."/>
            <person name="Nagy L.G."/>
            <person name="Floudas D."/>
            <person name="Copeland A."/>
            <person name="Barry K.W."/>
            <person name="Cichocki N."/>
            <person name="Veneault-Fourrey C."/>
            <person name="LaButti K."/>
            <person name="Lindquist E.A."/>
            <person name="Lipzen A."/>
            <person name="Lundell T."/>
            <person name="Morin E."/>
            <person name="Murat C."/>
            <person name="Riley R."/>
            <person name="Ohm R."/>
            <person name="Sun H."/>
            <person name="Tunlid A."/>
            <person name="Henrissat B."/>
            <person name="Grigoriev I.V."/>
            <person name="Hibbett D.S."/>
            <person name="Martin F."/>
        </authorList>
    </citation>
    <scope>NUCLEOTIDE SEQUENCE [LARGE SCALE GENOMIC DNA]</scope>
    <source>
        <strain evidence="4">LaAM-08-1</strain>
    </source>
</reference>
<keyword evidence="1" id="KW-1133">Transmembrane helix</keyword>
<accession>A0A0C9XZF1</accession>
<dbReference type="PANTHER" id="PTHR40465:SF1">
    <property type="entry name" value="DUF6534 DOMAIN-CONTAINING PROTEIN"/>
    <property type="match status" value="1"/>
</dbReference>
<dbReference type="Pfam" id="PF20152">
    <property type="entry name" value="DUF6534"/>
    <property type="match status" value="1"/>
</dbReference>
<keyword evidence="1" id="KW-0812">Transmembrane</keyword>
<feature type="transmembrane region" description="Helical" evidence="1">
    <location>
        <begin position="199"/>
        <end position="226"/>
    </location>
</feature>
<dbReference type="EMBL" id="KN838611">
    <property type="protein sequence ID" value="KIK01183.1"/>
    <property type="molecule type" value="Genomic_DNA"/>
</dbReference>
<feature type="transmembrane region" description="Helical" evidence="1">
    <location>
        <begin position="232"/>
        <end position="253"/>
    </location>
</feature>
<dbReference type="InterPro" id="IPR045339">
    <property type="entry name" value="DUF6534"/>
</dbReference>
<feature type="transmembrane region" description="Helical" evidence="1">
    <location>
        <begin position="162"/>
        <end position="187"/>
    </location>
</feature>
<feature type="transmembrane region" description="Helical" evidence="1">
    <location>
        <begin position="20"/>
        <end position="41"/>
    </location>
</feature>
<keyword evidence="4" id="KW-1185">Reference proteome</keyword>
<feature type="domain" description="DUF6534" evidence="2">
    <location>
        <begin position="172"/>
        <end position="257"/>
    </location>
</feature>
<proteinExistence type="predicted"/>
<organism evidence="3 4">
    <name type="scientific">Laccaria amethystina LaAM-08-1</name>
    <dbReference type="NCBI Taxonomy" id="1095629"/>
    <lineage>
        <taxon>Eukaryota</taxon>
        <taxon>Fungi</taxon>
        <taxon>Dikarya</taxon>
        <taxon>Basidiomycota</taxon>
        <taxon>Agaricomycotina</taxon>
        <taxon>Agaricomycetes</taxon>
        <taxon>Agaricomycetidae</taxon>
        <taxon>Agaricales</taxon>
        <taxon>Agaricineae</taxon>
        <taxon>Hydnangiaceae</taxon>
        <taxon>Laccaria</taxon>
    </lineage>
</organism>
<evidence type="ECO:0000256" key="1">
    <source>
        <dbReference type="SAM" id="Phobius"/>
    </source>
</evidence>
<dbReference type="PANTHER" id="PTHR40465">
    <property type="entry name" value="CHROMOSOME 1, WHOLE GENOME SHOTGUN SEQUENCE"/>
    <property type="match status" value="1"/>
</dbReference>
<feature type="transmembrane region" description="Helical" evidence="1">
    <location>
        <begin position="53"/>
        <end position="74"/>
    </location>
</feature>
<evidence type="ECO:0000259" key="2">
    <source>
        <dbReference type="Pfam" id="PF20152"/>
    </source>
</evidence>
<dbReference type="OrthoDB" id="3214861at2759"/>
<feature type="transmembrane region" description="Helical" evidence="1">
    <location>
        <begin position="86"/>
        <end position="108"/>
    </location>
</feature>
<evidence type="ECO:0000313" key="3">
    <source>
        <dbReference type="EMBL" id="KIK01183.1"/>
    </source>
</evidence>
<protein>
    <recommendedName>
        <fullName evidence="2">DUF6534 domain-containing protein</fullName>
    </recommendedName>
</protein>
<feature type="transmembrane region" description="Helical" evidence="1">
    <location>
        <begin position="129"/>
        <end position="150"/>
    </location>
</feature>